<evidence type="ECO:0000259" key="1">
    <source>
        <dbReference type="Pfam" id="PF03625"/>
    </source>
</evidence>
<dbReference type="Proteomes" id="UP000663868">
    <property type="component" value="Unassembled WGS sequence"/>
</dbReference>
<dbReference type="InterPro" id="IPR035923">
    <property type="entry name" value="TT1751-like_sf"/>
</dbReference>
<dbReference type="SUPFAM" id="SSF103247">
    <property type="entry name" value="TT1751-like"/>
    <property type="match status" value="1"/>
</dbReference>
<sequence length="891" mass="100420">MKSITKQIFGCSVSLNYIDLSTSINKRSCRAIQTTTTSTNERSNKDNSSTTLTLHPLSFSSTSNVTVHSISAALTNFKDAKAYYRQKILEGNHELDHIYNGDPSVTNLFRRIFPELVKSRGITTLQQKDLDGKLFSRWKEAANDVTIELAEELHASASEVNEKQQISMKKHVDAVFVGGPSTLTACLLYKLRYPDHCIEHIFADRFDSNHDGSAFYYHERDAAPVYINRVNRGPYCIYITLYKSLISPKKLIDQAENNRQHVKISLNLSNIKLRHLFTIFIPNFWHMTTDLWIKNKKTSKIAHVIQHACRSVPIVHEISKHTGASVDKMLIHGKNKANYVGFAGSNTDPKTHFTWLNKFAYIPFHEISREGFGNEVTQVLNFPNDGLVAPMIIENLKKLIADSVQQFQPNKIHEVSQSCCQLKKLFVQPVVTDSQVRMRVTMIEYMNTITGINHRMPVNRVFISLGPSGQLKIVSPTLTLMQHAGMMIRRKSVSSSSVCITGGYKPTLPSLWRHILNDVSRGIFRGSQCLKDFIWASGSTSVILLGIDLNQVKPSQLDVFSRFIDGVNQHWTLIAQRDVSLSLTNHLKSSSRKTYRFFAIQMTGGGNFPSRLVRPDILLNLICTTEKMYGLDILKSAVYDIVQSRGCGRAVSAQNTISFQNLTDNAVINYALGGIGMTTMFSNGEKMVQMIEQTDDTLKTLDKKMTSTDRLLDHIDYSFMASHTQQLPKLMGFDNSMSKKEKIIALGSVFIHIVFTMQSNERNVITVKSLYSVKDTIDRIENDIKQQNGTIFCRIDQKKAAESVGIVGQLDDNELILFGNPRVGTQLMVANGSVSFELPLRASCWKENGIVYLSVTNPKALEIPYNLNSTHELLQKMTDNIIFMINKVSLL</sequence>
<dbReference type="EMBL" id="CAJOBB010002037">
    <property type="protein sequence ID" value="CAF3931555.1"/>
    <property type="molecule type" value="Genomic_DNA"/>
</dbReference>
<dbReference type="Proteomes" id="UP000663860">
    <property type="component" value="Unassembled WGS sequence"/>
</dbReference>
<name>A0A813N8L1_9BILA</name>
<accession>A0A813N8L1</accession>
<dbReference type="Pfam" id="PF03625">
    <property type="entry name" value="DUF302"/>
    <property type="match status" value="1"/>
</dbReference>
<dbReference type="InterPro" id="IPR005180">
    <property type="entry name" value="DUF302"/>
</dbReference>
<evidence type="ECO:0000313" key="3">
    <source>
        <dbReference type="EMBL" id="CAF3931555.1"/>
    </source>
</evidence>
<organism evidence="2 4">
    <name type="scientific">Adineta steineri</name>
    <dbReference type="NCBI Taxonomy" id="433720"/>
    <lineage>
        <taxon>Eukaryota</taxon>
        <taxon>Metazoa</taxon>
        <taxon>Spiralia</taxon>
        <taxon>Gnathifera</taxon>
        <taxon>Rotifera</taxon>
        <taxon>Eurotatoria</taxon>
        <taxon>Bdelloidea</taxon>
        <taxon>Adinetida</taxon>
        <taxon>Adinetidae</taxon>
        <taxon>Adineta</taxon>
    </lineage>
</organism>
<gene>
    <name evidence="2" type="ORF">IZO911_LOCUS2720</name>
    <name evidence="3" type="ORF">KXQ929_LOCUS24495</name>
</gene>
<dbReference type="CDD" id="cd14797">
    <property type="entry name" value="DUF302"/>
    <property type="match status" value="1"/>
</dbReference>
<reference evidence="2" key="1">
    <citation type="submission" date="2021-02" db="EMBL/GenBank/DDBJ databases">
        <authorList>
            <person name="Nowell W R."/>
        </authorList>
    </citation>
    <scope>NUCLEOTIDE SEQUENCE</scope>
</reference>
<evidence type="ECO:0000313" key="4">
    <source>
        <dbReference type="Proteomes" id="UP000663860"/>
    </source>
</evidence>
<comment type="caution">
    <text evidence="2">The sequence shown here is derived from an EMBL/GenBank/DDBJ whole genome shotgun (WGS) entry which is preliminary data.</text>
</comment>
<proteinExistence type="predicted"/>
<evidence type="ECO:0000313" key="2">
    <source>
        <dbReference type="EMBL" id="CAF0729199.1"/>
    </source>
</evidence>
<feature type="domain" description="DUF302" evidence="1">
    <location>
        <begin position="795"/>
        <end position="858"/>
    </location>
</feature>
<protein>
    <recommendedName>
        <fullName evidence="1">DUF302 domain-containing protein</fullName>
    </recommendedName>
</protein>
<dbReference type="AlphaFoldDB" id="A0A813N8L1"/>
<dbReference type="Gene3D" id="3.30.310.70">
    <property type="entry name" value="TT1751-like domain"/>
    <property type="match status" value="1"/>
</dbReference>
<dbReference type="EMBL" id="CAJNOE010000013">
    <property type="protein sequence ID" value="CAF0729199.1"/>
    <property type="molecule type" value="Genomic_DNA"/>
</dbReference>